<dbReference type="Proteomes" id="UP000260780">
    <property type="component" value="Unassembled WGS sequence"/>
</dbReference>
<gene>
    <name evidence="2" type="ORF">DXC17_01735</name>
</gene>
<evidence type="ECO:0000313" key="3">
    <source>
        <dbReference type="Proteomes" id="UP000260780"/>
    </source>
</evidence>
<evidence type="ECO:0000259" key="1">
    <source>
        <dbReference type="Pfam" id="PF14292"/>
    </source>
</evidence>
<feature type="domain" description="SusE outer membrane protein" evidence="1">
    <location>
        <begin position="28"/>
        <end position="133"/>
    </location>
</feature>
<protein>
    <recommendedName>
        <fullName evidence="1">SusE outer membrane protein domain-containing protein</fullName>
    </recommendedName>
</protein>
<name>A0A3E4WJZ4_9BACT</name>
<dbReference type="RefSeq" id="WP_117747302.1">
    <property type="nucleotide sequence ID" value="NZ_CATXGJ010000016.1"/>
</dbReference>
<dbReference type="AlphaFoldDB" id="A0A3E4WJZ4"/>
<proteinExistence type="predicted"/>
<dbReference type="EMBL" id="QSTF01000003">
    <property type="protein sequence ID" value="RGM42509.1"/>
    <property type="molecule type" value="Genomic_DNA"/>
</dbReference>
<reference evidence="2 3" key="1">
    <citation type="submission" date="2018-08" db="EMBL/GenBank/DDBJ databases">
        <title>A genome reference for cultivated species of the human gut microbiota.</title>
        <authorList>
            <person name="Zou Y."/>
            <person name="Xue W."/>
            <person name="Luo G."/>
        </authorList>
    </citation>
    <scope>NUCLEOTIDE SEQUENCE [LARGE SCALE GENOMIC DNA]</scope>
    <source>
        <strain evidence="2 3">OM08-14</strain>
    </source>
</reference>
<sequence length="547" mass="60843">MKNKYSFKEAFLLLLVGSCMIGCNEENDVNPLDNRSDLVIEASATDIKLNEDTPNDIALTLNWTKADPISSEYSLSYIYKVDLASNDFSDNTLIKEFVDGESSKSYTHKELQQLLTDKWELTPGTTTTLSARIIGSLEGPKFVKPEISTVSVKIQTYIEKEFKADKLYISGTAVDGEDIEIRPMVSNPLRYVGIVSLKAGNINFPIVYEDENKVNVISPVVAEQTIQGGKELEAVVKSAEKAGVWVIPESDTYRVLVDFEHHTVSIGLASDYIAADKIFVSGTCVSEKQEMTQTIENENQYAFHAELQSGNVYFPILFDGEESMAIAPETGGDFTDGQEMSFTIKTPEEAALHSSWNIKNQGVYRVVINIETKKITIYSPDTDPQPREITWSYNNNDVTTVVERVYIWGPYDGWKTENPKPSTPWDTGFNLAHSMTPSLANPYLFIYKGEKLPRQNSVKDKDGNSHPGGLVFKIGVQSAGCYTFGSTAEALRGSYDGCLDLTEADLGKQQTVVQGQENNRYAFFSIPTSVNYVELDIENLTVIFDAK</sequence>
<comment type="caution">
    <text evidence="2">The sequence shown here is derived from an EMBL/GenBank/DDBJ whole genome shotgun (WGS) entry which is preliminary data.</text>
</comment>
<dbReference type="Pfam" id="PF14292">
    <property type="entry name" value="SusE"/>
    <property type="match status" value="1"/>
</dbReference>
<dbReference type="InterPro" id="IPR025970">
    <property type="entry name" value="SusE"/>
</dbReference>
<accession>A0A3E4WJZ4</accession>
<evidence type="ECO:0000313" key="2">
    <source>
        <dbReference type="EMBL" id="RGM42509.1"/>
    </source>
</evidence>
<organism evidence="2 3">
    <name type="scientific">Phocaeicola plebeius</name>
    <dbReference type="NCBI Taxonomy" id="310297"/>
    <lineage>
        <taxon>Bacteria</taxon>
        <taxon>Pseudomonadati</taxon>
        <taxon>Bacteroidota</taxon>
        <taxon>Bacteroidia</taxon>
        <taxon>Bacteroidales</taxon>
        <taxon>Bacteroidaceae</taxon>
        <taxon>Phocaeicola</taxon>
    </lineage>
</organism>